<accession>A0A081QKF8</accession>
<proteinExistence type="predicted"/>
<evidence type="ECO:0000313" key="2">
    <source>
        <dbReference type="Proteomes" id="UP000028089"/>
    </source>
</evidence>
<reference evidence="1 2" key="1">
    <citation type="submission" date="2014-05" db="EMBL/GenBank/DDBJ databases">
        <authorList>
            <person name="Daugherty S.C."/>
            <person name="Tallon L.J."/>
            <person name="Sadzewicz L."/>
            <person name="Kilian M."/>
            <person name="Tettelin H."/>
        </authorList>
    </citation>
    <scope>NUCLEOTIDE SEQUENCE [LARGE SCALE GENOMIC DNA]</scope>
    <source>
        <strain evidence="1 2">SK578</strain>
    </source>
</reference>
<protein>
    <submittedName>
        <fullName evidence="1">Uncharacterized protein</fullName>
    </submittedName>
</protein>
<evidence type="ECO:0000313" key="1">
    <source>
        <dbReference type="EMBL" id="KEQ43431.1"/>
    </source>
</evidence>
<sequence length="47" mass="5540">MFQSLTPLSIEDKKEGQVLFLLVMYNHQKSIIPLFLFAFYKLNGNFD</sequence>
<gene>
    <name evidence="1" type="ORF">SK578_2020</name>
</gene>
<organism evidence="1 2">
    <name type="scientific">Streptococcus mitis</name>
    <dbReference type="NCBI Taxonomy" id="28037"/>
    <lineage>
        <taxon>Bacteria</taxon>
        <taxon>Bacillati</taxon>
        <taxon>Bacillota</taxon>
        <taxon>Bacilli</taxon>
        <taxon>Lactobacillales</taxon>
        <taxon>Streptococcaceae</taxon>
        <taxon>Streptococcus</taxon>
        <taxon>Streptococcus mitis group</taxon>
    </lineage>
</organism>
<comment type="caution">
    <text evidence="1">The sequence shown here is derived from an EMBL/GenBank/DDBJ whole genome shotgun (WGS) entry which is preliminary data.</text>
</comment>
<dbReference type="AlphaFoldDB" id="A0A081QKF8"/>
<dbReference type="Proteomes" id="UP000028089">
    <property type="component" value="Unassembled WGS sequence"/>
</dbReference>
<dbReference type="EMBL" id="JPFY01000016">
    <property type="protein sequence ID" value="KEQ43431.1"/>
    <property type="molecule type" value="Genomic_DNA"/>
</dbReference>
<name>A0A081QKF8_STRMT</name>